<sequence length="246" mass="27511">MERVQAQRAVLDRMGERMREMDQSLVRLRKLEEQLRIMASLKPSERRTDLGVGGVSRPDLLDTADKLPESERLVVGRLGRQFLDMERRATEQEGSFKEIVATFGEKRVLLAHTPSILPAKGWVTSTFGQRRSVFTGGGEFHAGLDIVARVGTPILAPSDGVVITSGRESGYGNIIEIRHMQGIITRYAHNHRHLVRVGQKVRRGDVIGEVGNTGRTTGPHLHYEVRLNGVAVNPMLYIVEEVAFRK</sequence>
<evidence type="ECO:0000313" key="2">
    <source>
        <dbReference type="EMBL" id="MBI4252040.1"/>
    </source>
</evidence>
<dbReference type="InterPro" id="IPR011055">
    <property type="entry name" value="Dup_hybrid_motif"/>
</dbReference>
<evidence type="ECO:0000259" key="1">
    <source>
        <dbReference type="Pfam" id="PF01551"/>
    </source>
</evidence>
<comment type="caution">
    <text evidence="2">The sequence shown here is derived from an EMBL/GenBank/DDBJ whole genome shotgun (WGS) entry which is preliminary data.</text>
</comment>
<dbReference type="GO" id="GO:0004222">
    <property type="term" value="F:metalloendopeptidase activity"/>
    <property type="evidence" value="ECO:0007669"/>
    <property type="project" value="TreeGrafter"/>
</dbReference>
<dbReference type="SUPFAM" id="SSF51261">
    <property type="entry name" value="Duplicated hybrid motif"/>
    <property type="match status" value="1"/>
</dbReference>
<dbReference type="InterPro" id="IPR016047">
    <property type="entry name" value="M23ase_b-sheet_dom"/>
</dbReference>
<dbReference type="Gene3D" id="2.70.70.10">
    <property type="entry name" value="Glucose Permease (Domain IIA)"/>
    <property type="match status" value="1"/>
</dbReference>
<evidence type="ECO:0000313" key="3">
    <source>
        <dbReference type="Proteomes" id="UP000752292"/>
    </source>
</evidence>
<dbReference type="Proteomes" id="UP000752292">
    <property type="component" value="Unassembled WGS sequence"/>
</dbReference>
<proteinExistence type="predicted"/>
<dbReference type="CDD" id="cd12797">
    <property type="entry name" value="M23_peptidase"/>
    <property type="match status" value="1"/>
</dbReference>
<accession>A0A933E9X9</accession>
<feature type="domain" description="M23ase beta-sheet core" evidence="1">
    <location>
        <begin position="140"/>
        <end position="234"/>
    </location>
</feature>
<gene>
    <name evidence="2" type="ORF">HY618_06225</name>
</gene>
<dbReference type="EMBL" id="JACQRX010000273">
    <property type="protein sequence ID" value="MBI4252040.1"/>
    <property type="molecule type" value="Genomic_DNA"/>
</dbReference>
<reference evidence="2" key="1">
    <citation type="submission" date="2020-07" db="EMBL/GenBank/DDBJ databases">
        <title>Huge and variable diversity of episymbiotic CPR bacteria and DPANN archaea in groundwater ecosystems.</title>
        <authorList>
            <person name="He C.Y."/>
            <person name="Keren R."/>
            <person name="Whittaker M."/>
            <person name="Farag I.F."/>
            <person name="Doudna J."/>
            <person name="Cate J.H.D."/>
            <person name="Banfield J.F."/>
        </authorList>
    </citation>
    <scope>NUCLEOTIDE SEQUENCE</scope>
    <source>
        <strain evidence="2">NC_groundwater_1370_Ag_S-0.2um_69_93</strain>
    </source>
</reference>
<protein>
    <submittedName>
        <fullName evidence="2">Peptidoglycan DD-metalloendopeptidase family protein</fullName>
    </submittedName>
</protein>
<dbReference type="PANTHER" id="PTHR21666:SF270">
    <property type="entry name" value="MUREIN HYDROLASE ACTIVATOR ENVC"/>
    <property type="match status" value="1"/>
</dbReference>
<dbReference type="FunFam" id="2.70.70.10:FF:000006">
    <property type="entry name" value="M23 family peptidase"/>
    <property type="match status" value="1"/>
</dbReference>
<dbReference type="AlphaFoldDB" id="A0A933E9X9"/>
<dbReference type="Pfam" id="PF01551">
    <property type="entry name" value="Peptidase_M23"/>
    <property type="match status" value="1"/>
</dbReference>
<dbReference type="PANTHER" id="PTHR21666">
    <property type="entry name" value="PEPTIDASE-RELATED"/>
    <property type="match status" value="1"/>
</dbReference>
<organism evidence="2 3">
    <name type="scientific">Tectimicrobiota bacterium</name>
    <dbReference type="NCBI Taxonomy" id="2528274"/>
    <lineage>
        <taxon>Bacteria</taxon>
        <taxon>Pseudomonadati</taxon>
        <taxon>Nitrospinota/Tectimicrobiota group</taxon>
        <taxon>Candidatus Tectimicrobiota</taxon>
    </lineage>
</organism>
<dbReference type="InterPro" id="IPR050570">
    <property type="entry name" value="Cell_wall_metabolism_enzyme"/>
</dbReference>
<name>A0A933E9X9_UNCTE</name>